<evidence type="ECO:0000256" key="7">
    <source>
        <dbReference type="ARBA" id="ARBA00034138"/>
    </source>
</evidence>
<dbReference type="GO" id="GO:0005737">
    <property type="term" value="C:cytoplasm"/>
    <property type="evidence" value="ECO:0007669"/>
    <property type="project" value="TreeGrafter"/>
</dbReference>
<evidence type="ECO:0000256" key="4">
    <source>
        <dbReference type="ARBA" id="ARBA00023115"/>
    </source>
</evidence>
<dbReference type="OrthoDB" id="5034579at2759"/>
<protein>
    <recommendedName>
        <fullName evidence="7">ornithine decarboxylase</fullName>
        <ecNumber evidence="7">4.1.1.17</ecNumber>
    </recommendedName>
</protein>
<dbReference type="InterPro" id="IPR000183">
    <property type="entry name" value="Orn/DAP/Arg_de-COase"/>
</dbReference>
<dbReference type="PANTHER" id="PTHR11482">
    <property type="entry name" value="ARGININE/DIAMINOPIMELATE/ORNITHINE DECARBOXYLASE"/>
    <property type="match status" value="1"/>
</dbReference>
<dbReference type="InterPro" id="IPR022644">
    <property type="entry name" value="De-COase2_N"/>
</dbReference>
<proteinExistence type="inferred from homology"/>
<dbReference type="InterPro" id="IPR022653">
    <property type="entry name" value="De-COase2_pyr-phos_BS"/>
</dbReference>
<accession>A0A3P7LQW5</accession>
<dbReference type="PRINTS" id="PR01179">
    <property type="entry name" value="ODADCRBXLASE"/>
</dbReference>
<keyword evidence="4" id="KW-0620">Polyamine biosynthesis</keyword>
<dbReference type="GO" id="GO:0033387">
    <property type="term" value="P:putrescine biosynthetic process from arginine, via ornithine"/>
    <property type="evidence" value="ECO:0007669"/>
    <property type="project" value="TreeGrafter"/>
</dbReference>
<organism evidence="11 12">
    <name type="scientific">Strongylus vulgaris</name>
    <name type="common">Blood worm</name>
    <dbReference type="NCBI Taxonomy" id="40348"/>
    <lineage>
        <taxon>Eukaryota</taxon>
        <taxon>Metazoa</taxon>
        <taxon>Ecdysozoa</taxon>
        <taxon>Nematoda</taxon>
        <taxon>Chromadorea</taxon>
        <taxon>Rhabditida</taxon>
        <taxon>Rhabditina</taxon>
        <taxon>Rhabditomorpha</taxon>
        <taxon>Strongyloidea</taxon>
        <taxon>Strongylidae</taxon>
        <taxon>Strongylus</taxon>
    </lineage>
</organism>
<evidence type="ECO:0000313" key="11">
    <source>
        <dbReference type="EMBL" id="VDM81522.1"/>
    </source>
</evidence>
<dbReference type="EC" id="4.1.1.17" evidence="7"/>
<dbReference type="AlphaFoldDB" id="A0A3P7LQW5"/>
<keyword evidence="5" id="KW-0456">Lyase</keyword>
<comment type="catalytic activity">
    <reaction evidence="9">
        <text>L-ornithine + H(+) = putrescine + CO2</text>
        <dbReference type="Rhea" id="RHEA:22964"/>
        <dbReference type="ChEBI" id="CHEBI:15378"/>
        <dbReference type="ChEBI" id="CHEBI:16526"/>
        <dbReference type="ChEBI" id="CHEBI:46911"/>
        <dbReference type="ChEBI" id="CHEBI:326268"/>
        <dbReference type="EC" id="4.1.1.17"/>
    </reaction>
</comment>
<evidence type="ECO:0000256" key="6">
    <source>
        <dbReference type="ARBA" id="ARBA00034115"/>
    </source>
</evidence>
<name>A0A3P7LQW5_STRVU</name>
<evidence type="ECO:0000256" key="1">
    <source>
        <dbReference type="ARBA" id="ARBA00001933"/>
    </source>
</evidence>
<evidence type="ECO:0000256" key="9">
    <source>
        <dbReference type="ARBA" id="ARBA00049127"/>
    </source>
</evidence>
<dbReference type="InterPro" id="IPR029066">
    <property type="entry name" value="PLP-binding_barrel"/>
</dbReference>
<gene>
    <name evidence="11" type="ORF">SVUK_LOCUS16520</name>
</gene>
<sequence>EQASEKDEEKILEFLFAQFGLSEPISKSIKLTKGDAIELFCDNAKQGSNKYSTLAYDGDRLVGLCLCSLKDSDTEDTLVPAEVDFENHDCAEDIKKGPYKEHKANEIVTLVHALEDSLKRLIGKHKKVLKIDILSKGLGKALTRRAVEIALTERCDWVVTTATSSASQRIFAKAGLRVIYEIPYEHFRENGNPVFQNLYDGCSAGRAMAVNLFVCNIMQISLNTDDIYQHDGTANAIEFARKVAADYDARDIFEPFAIIDLDVVKKQLDLWKFALPSVKPYYAVKCNPDLNILKTLSANGACFDCASITEMHQILSNNLAASNEIILAHAIKSRQCIQYAIKNGITM</sequence>
<comment type="subunit">
    <text evidence="8">Homodimer. Only the dimer is catalytically active, as the active sites are constructed of residues from both monomers.</text>
</comment>
<dbReference type="InterPro" id="IPR002433">
    <property type="entry name" value="Orn_de-COase"/>
</dbReference>
<dbReference type="SUPFAM" id="SSF55729">
    <property type="entry name" value="Acyl-CoA N-acyltransferases (Nat)"/>
    <property type="match status" value="1"/>
</dbReference>
<feature type="non-terminal residue" evidence="11">
    <location>
        <position position="347"/>
    </location>
</feature>
<evidence type="ECO:0000256" key="3">
    <source>
        <dbReference type="ARBA" id="ARBA00022898"/>
    </source>
</evidence>
<dbReference type="PRINTS" id="PR01182">
    <property type="entry name" value="ORNDCRBXLASE"/>
</dbReference>
<dbReference type="Gene3D" id="3.20.20.10">
    <property type="entry name" value="Alanine racemase"/>
    <property type="match status" value="1"/>
</dbReference>
<keyword evidence="3" id="KW-0663">Pyridoxal phosphate</keyword>
<dbReference type="SUPFAM" id="SSF51419">
    <property type="entry name" value="PLP-binding barrel"/>
    <property type="match status" value="1"/>
</dbReference>
<feature type="non-terminal residue" evidence="11">
    <location>
        <position position="1"/>
    </location>
</feature>
<dbReference type="PROSITE" id="PS00878">
    <property type="entry name" value="ODR_DC_2_1"/>
    <property type="match status" value="1"/>
</dbReference>
<keyword evidence="12" id="KW-1185">Reference proteome</keyword>
<dbReference type="PANTHER" id="PTHR11482:SF6">
    <property type="entry name" value="ORNITHINE DECARBOXYLASE 1-RELATED"/>
    <property type="match status" value="1"/>
</dbReference>
<evidence type="ECO:0000256" key="2">
    <source>
        <dbReference type="ARBA" id="ARBA00008872"/>
    </source>
</evidence>
<feature type="domain" description="Orn/DAP/Arg decarboxylase 2 N-terminal" evidence="10">
    <location>
        <begin position="263"/>
        <end position="346"/>
    </location>
</feature>
<evidence type="ECO:0000259" key="10">
    <source>
        <dbReference type="Pfam" id="PF02784"/>
    </source>
</evidence>
<dbReference type="InterPro" id="IPR016181">
    <property type="entry name" value="Acyl_CoA_acyltransferase"/>
</dbReference>
<evidence type="ECO:0000313" key="12">
    <source>
        <dbReference type="Proteomes" id="UP000270094"/>
    </source>
</evidence>
<evidence type="ECO:0000256" key="5">
    <source>
        <dbReference type="ARBA" id="ARBA00023239"/>
    </source>
</evidence>
<dbReference type="EMBL" id="UYYB01113329">
    <property type="protein sequence ID" value="VDM81522.1"/>
    <property type="molecule type" value="Genomic_DNA"/>
</dbReference>
<comment type="similarity">
    <text evidence="2">Belongs to the Orn/Lys/Arg decarboxylase class-II family.</text>
</comment>
<comment type="cofactor">
    <cofactor evidence="1">
        <name>pyridoxal 5'-phosphate</name>
        <dbReference type="ChEBI" id="CHEBI:597326"/>
    </cofactor>
</comment>
<reference evidence="11 12" key="1">
    <citation type="submission" date="2018-11" db="EMBL/GenBank/DDBJ databases">
        <authorList>
            <consortium name="Pathogen Informatics"/>
        </authorList>
    </citation>
    <scope>NUCLEOTIDE SEQUENCE [LARGE SCALE GENOMIC DNA]</scope>
</reference>
<dbReference type="Gene3D" id="3.40.630.30">
    <property type="match status" value="1"/>
</dbReference>
<dbReference type="Pfam" id="PF02784">
    <property type="entry name" value="Orn_Arg_deC_N"/>
    <property type="match status" value="1"/>
</dbReference>
<dbReference type="Proteomes" id="UP000270094">
    <property type="component" value="Unassembled WGS sequence"/>
</dbReference>
<evidence type="ECO:0000256" key="8">
    <source>
        <dbReference type="ARBA" id="ARBA00046672"/>
    </source>
</evidence>
<comment type="pathway">
    <text evidence="6">Amine and polyamine biosynthesis; putrescine biosynthesis via L-ornithine pathway; putrescine from L-ornithine: step 1/1.</text>
</comment>
<dbReference type="GO" id="GO:0004586">
    <property type="term" value="F:ornithine decarboxylase activity"/>
    <property type="evidence" value="ECO:0007669"/>
    <property type="project" value="UniProtKB-EC"/>
</dbReference>